<keyword evidence="3" id="KW-1185">Reference proteome</keyword>
<evidence type="ECO:0000256" key="1">
    <source>
        <dbReference type="SAM" id="MobiDB-lite"/>
    </source>
</evidence>
<evidence type="ECO:0000313" key="3">
    <source>
        <dbReference type="Proteomes" id="UP000199385"/>
    </source>
</evidence>
<dbReference type="OrthoDB" id="3381875at2"/>
<sequence length="157" mass="16915">MIPEENQPAGWLHGYGGIEADIQRMREFADRLHEEVARNYAPHLSYIADDMKAAVPRPADAFVELVQFLQAHHETQQATAEVVWGMVPATGHLAEAAGHIAAKYRHTDAFAAARVADVESALAGTTTTPPRPLPRLSDPRTPEGGRLAPGDGPAVLP</sequence>
<gene>
    <name evidence="2" type="ORF">GA0070611_5375</name>
</gene>
<dbReference type="Proteomes" id="UP000199385">
    <property type="component" value="Chromosome I"/>
</dbReference>
<dbReference type="PATRIC" id="fig|261654.4.peg.5446"/>
<organism evidence="2 3">
    <name type="scientific">Micromonospora auratinigra</name>
    <dbReference type="NCBI Taxonomy" id="261654"/>
    <lineage>
        <taxon>Bacteria</taxon>
        <taxon>Bacillati</taxon>
        <taxon>Actinomycetota</taxon>
        <taxon>Actinomycetes</taxon>
        <taxon>Micromonosporales</taxon>
        <taxon>Micromonosporaceae</taxon>
        <taxon>Micromonospora</taxon>
    </lineage>
</organism>
<evidence type="ECO:0000313" key="2">
    <source>
        <dbReference type="EMBL" id="SBT51854.1"/>
    </source>
</evidence>
<accession>A0A1A9A6N5</accession>
<dbReference type="RefSeq" id="WP_091670118.1">
    <property type="nucleotide sequence ID" value="NZ_LT594323.1"/>
</dbReference>
<protein>
    <submittedName>
        <fullName evidence="2">Uncharacterized protein</fullName>
    </submittedName>
</protein>
<dbReference type="AlphaFoldDB" id="A0A1A9A6N5"/>
<dbReference type="STRING" id="261654.GA0070611_5375"/>
<dbReference type="EMBL" id="LT594323">
    <property type="protein sequence ID" value="SBT51854.1"/>
    <property type="molecule type" value="Genomic_DNA"/>
</dbReference>
<proteinExistence type="predicted"/>
<reference evidence="3" key="1">
    <citation type="submission" date="2016-06" db="EMBL/GenBank/DDBJ databases">
        <authorList>
            <person name="Varghese N."/>
            <person name="Submissions Spin"/>
        </authorList>
    </citation>
    <scope>NUCLEOTIDE SEQUENCE [LARGE SCALE GENOMIC DNA]</scope>
    <source>
        <strain evidence="3">DSM 44815</strain>
    </source>
</reference>
<feature type="region of interest" description="Disordered" evidence="1">
    <location>
        <begin position="122"/>
        <end position="157"/>
    </location>
</feature>
<name>A0A1A9A6N5_9ACTN</name>